<dbReference type="CDD" id="cd00186">
    <property type="entry name" value="TOP1Ac"/>
    <property type="match status" value="1"/>
</dbReference>
<feature type="domain" description="Topo IA-type catalytic" evidence="17">
    <location>
        <begin position="172"/>
        <end position="597"/>
    </location>
</feature>
<comment type="caution">
    <text evidence="18">The sequence shown here is derived from an EMBL/GenBank/DDBJ whole genome shotgun (WGS) entry which is preliminary data.</text>
</comment>
<keyword evidence="6" id="KW-0862">Zinc</keyword>
<dbReference type="InterPro" id="IPR023405">
    <property type="entry name" value="Topo_IA_core_domain"/>
</dbReference>
<dbReference type="SUPFAM" id="SSF57783">
    <property type="entry name" value="Zinc beta-ribbon"/>
    <property type="match status" value="1"/>
</dbReference>
<dbReference type="Gene3D" id="1.10.460.10">
    <property type="entry name" value="Topoisomerase I, domain 2"/>
    <property type="match status" value="1"/>
</dbReference>
<comment type="catalytic activity">
    <reaction evidence="1">
        <text>ATP-independent breakage of single-stranded DNA, followed by passage and rejoining.</text>
        <dbReference type="EC" id="5.6.2.1"/>
    </reaction>
</comment>
<gene>
    <name evidence="18" type="primary">topA_3</name>
    <name evidence="18" type="ORF">SDC9_04590</name>
</gene>
<dbReference type="GO" id="GO:0005694">
    <property type="term" value="C:chromosome"/>
    <property type="evidence" value="ECO:0007669"/>
    <property type="project" value="InterPro"/>
</dbReference>
<accession>A0A644SZ17</accession>
<dbReference type="AlphaFoldDB" id="A0A644SZ17"/>
<dbReference type="InterPro" id="IPR013497">
    <property type="entry name" value="Topo_IA_cen"/>
</dbReference>
<feature type="domain" description="Toprim" evidence="16">
    <location>
        <begin position="44"/>
        <end position="156"/>
    </location>
</feature>
<evidence type="ECO:0000256" key="10">
    <source>
        <dbReference type="ARBA" id="ARBA00023235"/>
    </source>
</evidence>
<keyword evidence="7" id="KW-0460">Magnesium</keyword>
<feature type="region of interest" description="Disordered" evidence="15">
    <location>
        <begin position="1"/>
        <end position="42"/>
    </location>
</feature>
<dbReference type="Gene3D" id="2.70.20.10">
    <property type="entry name" value="Topoisomerase I, domain 3"/>
    <property type="match status" value="1"/>
</dbReference>
<feature type="compositionally biased region" description="Low complexity" evidence="15">
    <location>
        <begin position="7"/>
        <end position="17"/>
    </location>
</feature>
<evidence type="ECO:0000256" key="15">
    <source>
        <dbReference type="SAM" id="MobiDB-lite"/>
    </source>
</evidence>
<dbReference type="PANTHER" id="PTHR42785">
    <property type="entry name" value="DNA TOPOISOMERASE, TYPE IA, CORE"/>
    <property type="match status" value="1"/>
</dbReference>
<comment type="similarity">
    <text evidence="2">Belongs to the type IA topoisomerase family.</text>
</comment>
<evidence type="ECO:0000256" key="3">
    <source>
        <dbReference type="ARBA" id="ARBA00012891"/>
    </source>
</evidence>
<dbReference type="InterPro" id="IPR003602">
    <property type="entry name" value="Topo_IA_DNA-bd_dom"/>
</dbReference>
<dbReference type="GO" id="GO:0003677">
    <property type="term" value="F:DNA binding"/>
    <property type="evidence" value="ECO:0007669"/>
    <property type="project" value="UniProtKB-KW"/>
</dbReference>
<dbReference type="Gene3D" id="1.10.290.10">
    <property type="entry name" value="Topoisomerase I, domain 4"/>
    <property type="match status" value="1"/>
</dbReference>
<dbReference type="InterPro" id="IPR000380">
    <property type="entry name" value="Topo_IA"/>
</dbReference>
<evidence type="ECO:0000259" key="17">
    <source>
        <dbReference type="PROSITE" id="PS52039"/>
    </source>
</evidence>
<dbReference type="SMART" id="SM00437">
    <property type="entry name" value="TOP1Ac"/>
    <property type="match status" value="1"/>
</dbReference>
<dbReference type="CDD" id="cd03363">
    <property type="entry name" value="TOPRIM_TopoIA_TopoI"/>
    <property type="match status" value="1"/>
</dbReference>
<dbReference type="PRINTS" id="PR00417">
    <property type="entry name" value="PRTPISMRASEI"/>
</dbReference>
<dbReference type="PROSITE" id="PS50880">
    <property type="entry name" value="TOPRIM"/>
    <property type="match status" value="1"/>
</dbReference>
<evidence type="ECO:0000256" key="4">
    <source>
        <dbReference type="ARBA" id="ARBA00022723"/>
    </source>
</evidence>
<evidence type="ECO:0000259" key="16">
    <source>
        <dbReference type="PROSITE" id="PS50880"/>
    </source>
</evidence>
<dbReference type="InterPro" id="IPR006171">
    <property type="entry name" value="TOPRIM_dom"/>
</dbReference>
<keyword evidence="10 18" id="KW-0413">Isomerase</keyword>
<protein>
    <recommendedName>
        <fullName evidence="3">DNA topoisomerase</fullName>
        <ecNumber evidence="3">5.6.2.1</ecNumber>
    </recommendedName>
    <alternativeName>
        <fullName evidence="14">Omega-protein</fullName>
    </alternativeName>
    <alternativeName>
        <fullName evidence="13">Relaxing enzyme</fullName>
    </alternativeName>
    <alternativeName>
        <fullName evidence="11">Swivelase</fullName>
    </alternativeName>
    <alternativeName>
        <fullName evidence="12">Untwisting enzyme</fullName>
    </alternativeName>
</protein>
<keyword evidence="5" id="KW-0863">Zinc-finger</keyword>
<dbReference type="SMART" id="SM00493">
    <property type="entry name" value="TOPRIM"/>
    <property type="match status" value="1"/>
</dbReference>
<keyword evidence="8" id="KW-0799">Topoisomerase</keyword>
<evidence type="ECO:0000256" key="11">
    <source>
        <dbReference type="ARBA" id="ARBA00030003"/>
    </source>
</evidence>
<evidence type="ECO:0000256" key="13">
    <source>
        <dbReference type="ARBA" id="ARBA00032235"/>
    </source>
</evidence>
<dbReference type="InterPro" id="IPR034149">
    <property type="entry name" value="TOPRIM_TopoI"/>
</dbReference>
<evidence type="ECO:0000256" key="14">
    <source>
        <dbReference type="ARBA" id="ARBA00032877"/>
    </source>
</evidence>
<dbReference type="SMART" id="SM00436">
    <property type="entry name" value="TOP1Bc"/>
    <property type="match status" value="1"/>
</dbReference>
<dbReference type="Pfam" id="PF01751">
    <property type="entry name" value="Toprim"/>
    <property type="match status" value="1"/>
</dbReference>
<evidence type="ECO:0000256" key="1">
    <source>
        <dbReference type="ARBA" id="ARBA00000213"/>
    </source>
</evidence>
<evidence type="ECO:0000256" key="2">
    <source>
        <dbReference type="ARBA" id="ARBA00009446"/>
    </source>
</evidence>
<dbReference type="EC" id="5.6.2.1" evidence="3"/>
<dbReference type="PROSITE" id="PS52039">
    <property type="entry name" value="TOPO_IA_2"/>
    <property type="match status" value="1"/>
</dbReference>
<keyword evidence="9" id="KW-0238">DNA-binding</keyword>
<organism evidence="18">
    <name type="scientific">bioreactor metagenome</name>
    <dbReference type="NCBI Taxonomy" id="1076179"/>
    <lineage>
        <taxon>unclassified sequences</taxon>
        <taxon>metagenomes</taxon>
        <taxon>ecological metagenomes</taxon>
    </lineage>
</organism>
<feature type="compositionally biased region" description="Low complexity" evidence="15">
    <location>
        <begin position="25"/>
        <end position="42"/>
    </location>
</feature>
<dbReference type="InterPro" id="IPR013825">
    <property type="entry name" value="Topo_IA_cen_sub2"/>
</dbReference>
<dbReference type="GO" id="GO:0008270">
    <property type="term" value="F:zinc ion binding"/>
    <property type="evidence" value="ECO:0007669"/>
    <property type="project" value="UniProtKB-KW"/>
</dbReference>
<dbReference type="EMBL" id="VSSQ01000008">
    <property type="protein sequence ID" value="MPL59042.1"/>
    <property type="molecule type" value="Genomic_DNA"/>
</dbReference>
<proteinExistence type="inferred from homology"/>
<dbReference type="InterPro" id="IPR013826">
    <property type="entry name" value="Topo_IA_cen_sub3"/>
</dbReference>
<evidence type="ECO:0000256" key="9">
    <source>
        <dbReference type="ARBA" id="ARBA00023125"/>
    </source>
</evidence>
<dbReference type="GO" id="GO:0003917">
    <property type="term" value="F:DNA topoisomerase type I (single strand cut, ATP-independent) activity"/>
    <property type="evidence" value="ECO:0007669"/>
    <property type="project" value="UniProtKB-EC"/>
</dbReference>
<dbReference type="NCBIfam" id="TIGR01051">
    <property type="entry name" value="topA_bact"/>
    <property type="match status" value="1"/>
</dbReference>
<evidence type="ECO:0000256" key="8">
    <source>
        <dbReference type="ARBA" id="ARBA00023029"/>
    </source>
</evidence>
<dbReference type="SUPFAM" id="SSF56712">
    <property type="entry name" value="Prokaryotic type I DNA topoisomerase"/>
    <property type="match status" value="1"/>
</dbReference>
<dbReference type="HAMAP" id="MF_00952">
    <property type="entry name" value="Topoisom_1_prok"/>
    <property type="match status" value="1"/>
</dbReference>
<dbReference type="InterPro" id="IPR013498">
    <property type="entry name" value="Topo_IA_Znf"/>
</dbReference>
<dbReference type="InterPro" id="IPR013824">
    <property type="entry name" value="Topo_IA_cen_sub1"/>
</dbReference>
<evidence type="ECO:0000256" key="6">
    <source>
        <dbReference type="ARBA" id="ARBA00022833"/>
    </source>
</evidence>
<dbReference type="InterPro" id="IPR003601">
    <property type="entry name" value="Topo_IA_2"/>
</dbReference>
<sequence length="737" mass="81094">MDKTTRTAKAATTAKSAKAVKKAKATAARKGSKSGKSAKSPGAKNLVIVESPAKAKTIEKYLGSNYKVLASMGHLIDLPKSRIGVDVEHGFEPEYLTIRGRAGVLKDLVAEAKKSESVLLASDPDREGEAIAYLIGKHLEEKIPGLPVKRVAFNEITQAAVKDAVKAPRPLDLSKVDAQKARRVLDRLVGYNLSPLLWKKVKNGLSAGRVQSAALKLICDREKEVESFIPEEFWTIEASLKASRSVVKADLVLYKGKKPQLGDEEKAKRIVSALEGKPASVIDKRSAERLVRPKAPFTTSTLQQTAANRLGFTSKKTMQIAQILYEGINLGSRRSGLITYMRTDSTRIAETALEEARTWLAEHYPAQLPKSAQRYSAGKQSQDAHEAIRPTSIAYTPDSVAAYLQKDELKLYTLVWERFVASQMIPALVKVVTADIGIGDGVFRTSASAYVEEGFYKVIKLSASKEEKASHSLALEVGQDLGVEKIDASQHFTQGPSRYTDATIIKALEELGIGRPSTYAPTISTLLERYYVSRQSKQLAPTTLGRMISDILTEFFPEVIGAGFTAQMESLLDKVEDEKADWVQAMKEFYFPFKGKLDEVMSTLSSKKGQLDEATDILCERCGKPMVKKLGRFGFFLACSGFPGCKNTKSIPVAVCPKCGGDIVERKNPKGKRKLFYGCNRYPACDFVTYDKPTDKLCPKCGWFLVEKSDRVSGSHKACINPSCDYLHSRDEEKAED</sequence>
<evidence type="ECO:0000256" key="5">
    <source>
        <dbReference type="ARBA" id="ARBA00022771"/>
    </source>
</evidence>
<dbReference type="GO" id="GO:0006265">
    <property type="term" value="P:DNA topological change"/>
    <property type="evidence" value="ECO:0007669"/>
    <property type="project" value="InterPro"/>
</dbReference>
<dbReference type="InterPro" id="IPR005733">
    <property type="entry name" value="TopoI_bac-type"/>
</dbReference>
<dbReference type="Pfam" id="PF01396">
    <property type="entry name" value="Zn_ribbon_Top1"/>
    <property type="match status" value="3"/>
</dbReference>
<dbReference type="Gene3D" id="3.40.50.140">
    <property type="match status" value="1"/>
</dbReference>
<keyword evidence="4" id="KW-0479">Metal-binding</keyword>
<dbReference type="Gene3D" id="3.30.65.10">
    <property type="entry name" value="Bacterial Topoisomerase I, domain 1"/>
    <property type="match status" value="2"/>
</dbReference>
<dbReference type="PANTHER" id="PTHR42785:SF1">
    <property type="entry name" value="DNA TOPOISOMERASE"/>
    <property type="match status" value="1"/>
</dbReference>
<dbReference type="InterPro" id="IPR023406">
    <property type="entry name" value="Topo_IA_AS"/>
</dbReference>
<evidence type="ECO:0000256" key="12">
    <source>
        <dbReference type="ARBA" id="ARBA00031985"/>
    </source>
</evidence>
<evidence type="ECO:0000313" key="18">
    <source>
        <dbReference type="EMBL" id="MPL59042.1"/>
    </source>
</evidence>
<dbReference type="PROSITE" id="PS00396">
    <property type="entry name" value="TOPO_IA_1"/>
    <property type="match status" value="1"/>
</dbReference>
<reference evidence="18" key="1">
    <citation type="submission" date="2019-08" db="EMBL/GenBank/DDBJ databases">
        <authorList>
            <person name="Kucharzyk K."/>
            <person name="Murdoch R.W."/>
            <person name="Higgins S."/>
            <person name="Loffler F."/>
        </authorList>
    </citation>
    <scope>NUCLEOTIDE SEQUENCE</scope>
</reference>
<dbReference type="InterPro" id="IPR028612">
    <property type="entry name" value="Topoisom_1_IA"/>
</dbReference>
<evidence type="ECO:0000256" key="7">
    <source>
        <dbReference type="ARBA" id="ARBA00022842"/>
    </source>
</evidence>
<dbReference type="Pfam" id="PF01131">
    <property type="entry name" value="Topoisom_bac"/>
    <property type="match status" value="1"/>
</dbReference>
<name>A0A644SZ17_9ZZZZ</name>